<comment type="similarity">
    <text evidence="2 11">Belongs to the lipase chaperone family.</text>
</comment>
<evidence type="ECO:0000256" key="3">
    <source>
        <dbReference type="ARBA" id="ARBA00022475"/>
    </source>
</evidence>
<evidence type="ECO:0000256" key="4">
    <source>
        <dbReference type="ARBA" id="ARBA00022519"/>
    </source>
</evidence>
<evidence type="ECO:0000256" key="5">
    <source>
        <dbReference type="ARBA" id="ARBA00022692"/>
    </source>
</evidence>
<dbReference type="Proteomes" id="UP001469089">
    <property type="component" value="Unassembled WGS sequence"/>
</dbReference>
<reference evidence="12 13" key="1">
    <citation type="journal article" date="2024" name="Chem. Sci.">
        <title>Discovery of a lagriamide polyketide by integrated genome mining, isotopic labeling, and untargeted metabolomics.</title>
        <authorList>
            <person name="Fergusson C.H."/>
            <person name="Saulog J."/>
            <person name="Paulo B.S."/>
            <person name="Wilson D.M."/>
            <person name="Liu D.Y."/>
            <person name="Morehouse N.J."/>
            <person name="Waterworth S."/>
            <person name="Barkei J."/>
            <person name="Gray C.A."/>
            <person name="Kwan J.C."/>
            <person name="Eustaquio A.S."/>
            <person name="Linington R.G."/>
        </authorList>
    </citation>
    <scope>NUCLEOTIDE SEQUENCE [LARGE SCALE GENOMIC DNA]</scope>
    <source>
        <strain evidence="12 13">RL17-338-BIF-B</strain>
    </source>
</reference>
<dbReference type="HAMAP" id="MF_00790">
    <property type="entry name" value="Lipase_chap"/>
    <property type="match status" value="1"/>
</dbReference>
<dbReference type="SUPFAM" id="SSF158855">
    <property type="entry name" value="Lipase chaperone-like"/>
    <property type="match status" value="1"/>
</dbReference>
<comment type="caution">
    <text evidence="12">The sequence shown here is derived from an EMBL/GenBank/DDBJ whole genome shotgun (WGS) entry which is preliminary data.</text>
</comment>
<sequence>MPLVITQPVRVNRAVLCVAALATMSVAAFYLVGPRSGGNAQVMASVSTPLPHAFAFDAGNGALGTLPRSLAGSSAPRLPLDMHGDLAKTRAVRDFFDYCLTARNDMTPAELDALVQREIAAQFDGTAAQPEALDVWHRYRVYLDALAKLESNGGTSTNGLDLVAIQQTLDQRETLASREMGDWSDAFFGAERKRQRVDLARLRISRDASLSDTQKAAQLAALDQQMSPEEQAMQAQMKQQSETIAKIAALQKSGATADEMRAQITQTLGPEAAERVVQMQADDAAWQATYADYTKQRAQIAAQGLSSQDQETQIAQLRQRYFTKDSDARRAASLDRATAR</sequence>
<keyword evidence="9 11" id="KW-0472">Membrane</keyword>
<dbReference type="EMBL" id="JAOALG010000001">
    <property type="protein sequence ID" value="MEQ5837956.1"/>
    <property type="molecule type" value="Genomic_DNA"/>
</dbReference>
<comment type="function">
    <text evidence="11">May be involved in the folding of the extracellular lipase during its passage through the periplasm.</text>
</comment>
<keyword evidence="3 11" id="KW-1003">Cell membrane</keyword>
<protein>
    <recommendedName>
        <fullName evidence="11">Lipase chaperone</fullName>
    </recommendedName>
    <alternativeName>
        <fullName evidence="11">Lipase activator protein</fullName>
    </alternativeName>
    <alternativeName>
        <fullName evidence="11">Lipase foldase</fullName>
    </alternativeName>
    <alternativeName>
        <fullName evidence="11">Lipase helper protein</fullName>
    </alternativeName>
    <alternativeName>
        <fullName evidence="11">Lipase modulator</fullName>
    </alternativeName>
</protein>
<keyword evidence="6 11" id="KW-0442">Lipid degradation</keyword>
<dbReference type="RefSeq" id="WP_349540873.1">
    <property type="nucleotide sequence ID" value="NZ_JAOALG010000001.1"/>
</dbReference>
<keyword evidence="10 11" id="KW-0143">Chaperone</keyword>
<keyword evidence="8 11" id="KW-0443">Lipid metabolism</keyword>
<comment type="subcellular location">
    <subcellularLocation>
        <location evidence="1">Cell inner membrane</location>
        <topology evidence="1">Single-pass membrane protein</topology>
        <orientation evidence="1">Periplasmic side</orientation>
    </subcellularLocation>
</comment>
<dbReference type="Pfam" id="PF03280">
    <property type="entry name" value="Lipase_chap"/>
    <property type="match status" value="1"/>
</dbReference>
<evidence type="ECO:0000256" key="2">
    <source>
        <dbReference type="ARBA" id="ARBA00010358"/>
    </source>
</evidence>
<gene>
    <name evidence="11" type="primary">lifO</name>
    <name evidence="12" type="ORF">N0A02_00695</name>
</gene>
<keyword evidence="13" id="KW-1185">Reference proteome</keyword>
<evidence type="ECO:0000256" key="9">
    <source>
        <dbReference type="ARBA" id="ARBA00023136"/>
    </source>
</evidence>
<name>A0ABV1LGR2_9BURK</name>
<keyword evidence="7 11" id="KW-1133">Transmembrane helix</keyword>
<organism evidence="12 13">
    <name type="scientific">Paraburkholderia acidicola</name>
    <dbReference type="NCBI Taxonomy" id="1912599"/>
    <lineage>
        <taxon>Bacteria</taxon>
        <taxon>Pseudomonadati</taxon>
        <taxon>Pseudomonadota</taxon>
        <taxon>Betaproteobacteria</taxon>
        <taxon>Burkholderiales</taxon>
        <taxon>Burkholderiaceae</taxon>
        <taxon>Paraburkholderia</taxon>
    </lineage>
</organism>
<accession>A0ABV1LGR2</accession>
<evidence type="ECO:0000256" key="10">
    <source>
        <dbReference type="ARBA" id="ARBA00023186"/>
    </source>
</evidence>
<evidence type="ECO:0000313" key="13">
    <source>
        <dbReference type="Proteomes" id="UP001469089"/>
    </source>
</evidence>
<evidence type="ECO:0000313" key="12">
    <source>
        <dbReference type="EMBL" id="MEQ5837956.1"/>
    </source>
</evidence>
<evidence type="ECO:0000256" key="7">
    <source>
        <dbReference type="ARBA" id="ARBA00022989"/>
    </source>
</evidence>
<keyword evidence="4 11" id="KW-0997">Cell inner membrane</keyword>
<evidence type="ECO:0000256" key="6">
    <source>
        <dbReference type="ARBA" id="ARBA00022963"/>
    </source>
</evidence>
<proteinExistence type="inferred from homology"/>
<evidence type="ECO:0000256" key="11">
    <source>
        <dbReference type="HAMAP-Rule" id="MF_00790"/>
    </source>
</evidence>
<evidence type="ECO:0000256" key="1">
    <source>
        <dbReference type="ARBA" id="ARBA00004383"/>
    </source>
</evidence>
<evidence type="ECO:0000256" key="8">
    <source>
        <dbReference type="ARBA" id="ARBA00023098"/>
    </source>
</evidence>
<dbReference type="InterPro" id="IPR004961">
    <property type="entry name" value="Lipase_chaperone"/>
</dbReference>
<keyword evidence="5 11" id="KW-0812">Transmembrane</keyword>